<keyword evidence="3 10" id="KW-0507">mRNA processing</keyword>
<comment type="caution">
    <text evidence="14">The sequence shown here is derived from an EMBL/GenBank/DDBJ whole genome shotgun (WGS) entry which is preliminary data.</text>
</comment>
<comment type="subcellular location">
    <subcellularLocation>
        <location evidence="1 10">Nucleus</location>
    </subcellularLocation>
</comment>
<evidence type="ECO:0000259" key="13">
    <source>
        <dbReference type="PROSITE" id="PS51562"/>
    </source>
</evidence>
<dbReference type="GO" id="GO:0004482">
    <property type="term" value="F:mRNA 5'-cap (guanine-N7-)-methyltransferase activity"/>
    <property type="evidence" value="ECO:0007669"/>
    <property type="project" value="UniProtKB-EC"/>
</dbReference>
<evidence type="ECO:0000256" key="5">
    <source>
        <dbReference type="ARBA" id="ARBA00022691"/>
    </source>
</evidence>
<dbReference type="EC" id="2.1.1.56" evidence="10"/>
<comment type="catalytic activity">
    <reaction evidence="9">
        <text>a 5'-end (5'-triphosphoguanosine)-ribonucleoside in mRNA + S-adenosyl-L-methionine = a 5'-end (N(7)-methyl 5'-triphosphoguanosine)-ribonucleoside in mRNA + S-adenosyl-L-homocysteine</text>
        <dbReference type="Rhea" id="RHEA:67008"/>
        <dbReference type="Rhea" id="RHEA-COMP:17166"/>
        <dbReference type="Rhea" id="RHEA-COMP:17167"/>
        <dbReference type="ChEBI" id="CHEBI:57856"/>
        <dbReference type="ChEBI" id="CHEBI:59789"/>
        <dbReference type="ChEBI" id="CHEBI:156461"/>
        <dbReference type="ChEBI" id="CHEBI:167617"/>
        <dbReference type="EC" id="2.1.1.56"/>
    </reaction>
</comment>
<evidence type="ECO:0000313" key="14">
    <source>
        <dbReference type="EMBL" id="KAB7494875.1"/>
    </source>
</evidence>
<dbReference type="CDD" id="cd02440">
    <property type="entry name" value="AdoMet_MTases"/>
    <property type="match status" value="1"/>
</dbReference>
<dbReference type="InterPro" id="IPR016899">
    <property type="entry name" value="mRNA_G-N7_MeTrfase_euk"/>
</dbReference>
<dbReference type="GO" id="GO:0003723">
    <property type="term" value="F:RNA binding"/>
    <property type="evidence" value="ECO:0007669"/>
    <property type="project" value="UniProtKB-KW"/>
</dbReference>
<keyword evidence="2 10" id="KW-0489">Methyltransferase</keyword>
<dbReference type="PROSITE" id="PS51562">
    <property type="entry name" value="RNA_CAP0_MT"/>
    <property type="match status" value="1"/>
</dbReference>
<name>A0A5N5SLA6_9CRUS</name>
<proteinExistence type="inferred from homology"/>
<feature type="binding site" evidence="11">
    <location>
        <position position="190"/>
    </location>
    <ligand>
        <name>S-adenosyl-L-methionine</name>
        <dbReference type="ChEBI" id="CHEBI:59789"/>
    </ligand>
</feature>
<keyword evidence="6 10" id="KW-0694">RNA-binding</keyword>
<comment type="similarity">
    <text evidence="10">Belongs to the class I-like SAM-binding methyltransferase superfamily. mRNA cap 0 methyltransferase family.</text>
</comment>
<evidence type="ECO:0000256" key="10">
    <source>
        <dbReference type="PIRNR" id="PIRNR028762"/>
    </source>
</evidence>
<dbReference type="Proteomes" id="UP000326759">
    <property type="component" value="Unassembled WGS sequence"/>
</dbReference>
<evidence type="ECO:0000256" key="7">
    <source>
        <dbReference type="ARBA" id="ARBA00023042"/>
    </source>
</evidence>
<evidence type="ECO:0000256" key="2">
    <source>
        <dbReference type="ARBA" id="ARBA00022603"/>
    </source>
</evidence>
<feature type="compositionally biased region" description="Polar residues" evidence="12">
    <location>
        <begin position="1"/>
        <end position="19"/>
    </location>
</feature>
<evidence type="ECO:0000256" key="9">
    <source>
        <dbReference type="ARBA" id="ARBA00044712"/>
    </source>
</evidence>
<dbReference type="AlphaFoldDB" id="A0A5N5SLA6"/>
<dbReference type="InterPro" id="IPR039753">
    <property type="entry name" value="RG7MT1"/>
</dbReference>
<evidence type="ECO:0000256" key="11">
    <source>
        <dbReference type="PIRSR" id="PIRSR028762-1"/>
    </source>
</evidence>
<organism evidence="14 15">
    <name type="scientific">Armadillidium nasatum</name>
    <dbReference type="NCBI Taxonomy" id="96803"/>
    <lineage>
        <taxon>Eukaryota</taxon>
        <taxon>Metazoa</taxon>
        <taxon>Ecdysozoa</taxon>
        <taxon>Arthropoda</taxon>
        <taxon>Crustacea</taxon>
        <taxon>Multicrustacea</taxon>
        <taxon>Malacostraca</taxon>
        <taxon>Eumalacostraca</taxon>
        <taxon>Peracarida</taxon>
        <taxon>Isopoda</taxon>
        <taxon>Oniscidea</taxon>
        <taxon>Crinocheta</taxon>
        <taxon>Armadillidiidae</taxon>
        <taxon>Armadillidium</taxon>
    </lineage>
</organism>
<keyword evidence="5 10" id="KW-0949">S-adenosyl-L-methionine</keyword>
<keyword evidence="4 10" id="KW-0808">Transferase</keyword>
<reference evidence="14 15" key="1">
    <citation type="journal article" date="2019" name="PLoS Biol.">
        <title>Sex chromosomes control vertical transmission of feminizing Wolbachia symbionts in an isopod.</title>
        <authorList>
            <person name="Becking T."/>
            <person name="Chebbi M.A."/>
            <person name="Giraud I."/>
            <person name="Moumen B."/>
            <person name="Laverre T."/>
            <person name="Caubet Y."/>
            <person name="Peccoud J."/>
            <person name="Gilbert C."/>
            <person name="Cordaux R."/>
        </authorList>
    </citation>
    <scope>NUCLEOTIDE SEQUENCE [LARGE SCALE GENOMIC DNA]</scope>
    <source>
        <strain evidence="14">ANa2</strain>
        <tissue evidence="14">Whole body excluding digestive tract and cuticle</tissue>
    </source>
</reference>
<dbReference type="OrthoDB" id="10248867at2759"/>
<evidence type="ECO:0000256" key="12">
    <source>
        <dbReference type="SAM" id="MobiDB-lite"/>
    </source>
</evidence>
<keyword evidence="15" id="KW-1185">Reference proteome</keyword>
<dbReference type="GO" id="GO:0005634">
    <property type="term" value="C:nucleus"/>
    <property type="evidence" value="ECO:0007669"/>
    <property type="project" value="UniProtKB-SubCell"/>
</dbReference>
<dbReference type="PANTHER" id="PTHR12189:SF2">
    <property type="entry name" value="MRNA CAP GUANINE-N7 METHYLTRANSFERASE"/>
    <property type="match status" value="1"/>
</dbReference>
<evidence type="ECO:0000313" key="15">
    <source>
        <dbReference type="Proteomes" id="UP000326759"/>
    </source>
</evidence>
<feature type="binding site" evidence="11">
    <location>
        <position position="109"/>
    </location>
    <ligand>
        <name>S-adenosyl-L-methionine</name>
        <dbReference type="ChEBI" id="CHEBI:59789"/>
    </ligand>
</feature>
<sequence>MMQESHSSSSAIQERNISTLKKDKETDESVEEKDDFKSDIRLKIDGLSQVVATHYNKLEEKGLKERNMSRIVYMRNFNNWIKSIFLSKFIGQIREESADDIKIIALDMCCGKGGDLMKWQKANIRHLICADIAETSISQCKERYEHLKKRGRIFSAEFVVADCTKTKLKQHLEVPEKKLDIVSCQFAFHYCFESLSQAETMIRNVSDVLRKGGYFIATIPDANKILICKKYDLELVYNKSFEELYEIGVKDRENRSLLFRMKALEMYPAVHGSNLSSSNEEEYCHVGEDSKERNTSSVKTMSKSEWEAICKFIYGICIQKSNMMTTSELARSTSRTNDISLLFSSIS</sequence>
<dbReference type="PANTHER" id="PTHR12189">
    <property type="entry name" value="MRNA GUANINE-7- METHYLTRANSFERASE"/>
    <property type="match status" value="1"/>
</dbReference>
<feature type="region of interest" description="Disordered" evidence="12">
    <location>
        <begin position="1"/>
        <end position="32"/>
    </location>
</feature>
<dbReference type="EMBL" id="SEYY01023407">
    <property type="protein sequence ID" value="KAB7494875.1"/>
    <property type="molecule type" value="Genomic_DNA"/>
</dbReference>
<gene>
    <name evidence="14" type="primary">rnmt</name>
    <name evidence="14" type="ORF">Anas_08393</name>
</gene>
<dbReference type="InterPro" id="IPR004971">
    <property type="entry name" value="mRNA_G-N7_MeTrfase_dom"/>
</dbReference>
<evidence type="ECO:0000256" key="1">
    <source>
        <dbReference type="ARBA" id="ARBA00004123"/>
    </source>
</evidence>
<evidence type="ECO:0000256" key="3">
    <source>
        <dbReference type="ARBA" id="ARBA00022664"/>
    </source>
</evidence>
<feature type="domain" description="MRNA cap 0 methyltransferase" evidence="13">
    <location>
        <begin position="69"/>
        <end position="320"/>
    </location>
</feature>
<dbReference type="SUPFAM" id="SSF53335">
    <property type="entry name" value="S-adenosyl-L-methionine-dependent methyltransferases"/>
    <property type="match status" value="1"/>
</dbReference>
<evidence type="ECO:0000256" key="4">
    <source>
        <dbReference type="ARBA" id="ARBA00022679"/>
    </source>
</evidence>
<keyword evidence="7 10" id="KW-0506">mRNA capping</keyword>
<dbReference type="Pfam" id="PF03291">
    <property type="entry name" value="mRNA_G-N7_MeTrfase"/>
    <property type="match status" value="2"/>
</dbReference>
<feature type="binding site" evidence="11">
    <location>
        <position position="82"/>
    </location>
    <ligand>
        <name>S-adenosyl-L-methionine</name>
        <dbReference type="ChEBI" id="CHEBI:59789"/>
    </ligand>
</feature>
<evidence type="ECO:0000256" key="6">
    <source>
        <dbReference type="ARBA" id="ARBA00022884"/>
    </source>
</evidence>
<evidence type="ECO:0000256" key="8">
    <source>
        <dbReference type="ARBA" id="ARBA00023242"/>
    </source>
</evidence>
<accession>A0A5N5SLA6</accession>
<dbReference type="Gene3D" id="3.40.50.150">
    <property type="entry name" value="Vaccinia Virus protein VP39"/>
    <property type="match status" value="2"/>
</dbReference>
<feature type="binding site" evidence="11">
    <location>
        <position position="131"/>
    </location>
    <ligand>
        <name>S-adenosyl-L-methionine</name>
        <dbReference type="ChEBI" id="CHEBI:59789"/>
    </ligand>
</feature>
<feature type="binding site" evidence="11">
    <location>
        <position position="185"/>
    </location>
    <ligand>
        <name>S-adenosyl-L-methionine</name>
        <dbReference type="ChEBI" id="CHEBI:59789"/>
    </ligand>
</feature>
<protein>
    <recommendedName>
        <fullName evidence="10">mRNA cap guanine-N(7) methyltransferase</fullName>
        <ecNumber evidence="10">2.1.1.56</ecNumber>
    </recommendedName>
    <alternativeName>
        <fullName evidence="10">mRNA (guanine-N(7))-methyltransferase</fullName>
    </alternativeName>
    <alternativeName>
        <fullName evidence="10">mRNA cap methyltransferase</fullName>
    </alternativeName>
</protein>
<dbReference type="PIRSF" id="PIRSF028762">
    <property type="entry name" value="ABD1"/>
    <property type="match status" value="1"/>
</dbReference>
<dbReference type="InterPro" id="IPR029063">
    <property type="entry name" value="SAM-dependent_MTases_sf"/>
</dbReference>
<keyword evidence="8 10" id="KW-0539">Nucleus</keyword>
<feature type="binding site" evidence="11">
    <location>
        <position position="162"/>
    </location>
    <ligand>
        <name>S-adenosyl-L-methionine</name>
        <dbReference type="ChEBI" id="CHEBI:59789"/>
    </ligand>
</feature>